<dbReference type="InterPro" id="IPR041413">
    <property type="entry name" value="MLTR_LBD"/>
</dbReference>
<dbReference type="RefSeq" id="WP_343996077.1">
    <property type="nucleotide sequence ID" value="NZ_BAAALG010000013.1"/>
</dbReference>
<dbReference type="EMBL" id="BAAALG010000013">
    <property type="protein sequence ID" value="GAA1110681.1"/>
    <property type="molecule type" value="Genomic_DNA"/>
</dbReference>
<evidence type="ECO:0000313" key="3">
    <source>
        <dbReference type="Proteomes" id="UP001501581"/>
    </source>
</evidence>
<comment type="caution">
    <text evidence="2">The sequence shown here is derived from an EMBL/GenBank/DDBJ whole genome shotgun (WGS) entry which is preliminary data.</text>
</comment>
<evidence type="ECO:0000313" key="2">
    <source>
        <dbReference type="EMBL" id="GAA1110681.1"/>
    </source>
</evidence>
<dbReference type="Pfam" id="PF13560">
    <property type="entry name" value="HTH_31"/>
    <property type="match status" value="1"/>
</dbReference>
<dbReference type="PANTHER" id="PTHR35010:SF4">
    <property type="entry name" value="BLL5781 PROTEIN"/>
    <property type="match status" value="1"/>
</dbReference>
<gene>
    <name evidence="2" type="ORF">GCM10009668_34290</name>
</gene>
<reference evidence="2 3" key="1">
    <citation type="journal article" date="2019" name="Int. J. Syst. Evol. Microbiol.">
        <title>The Global Catalogue of Microorganisms (GCM) 10K type strain sequencing project: providing services to taxonomists for standard genome sequencing and annotation.</title>
        <authorList>
            <consortium name="The Broad Institute Genomics Platform"/>
            <consortium name="The Broad Institute Genome Sequencing Center for Infectious Disease"/>
            <person name="Wu L."/>
            <person name="Ma J."/>
        </authorList>
    </citation>
    <scope>NUCLEOTIDE SEQUENCE [LARGE SCALE GENOMIC DNA]</scope>
    <source>
        <strain evidence="2 3">JCM 13008</strain>
    </source>
</reference>
<proteinExistence type="predicted"/>
<dbReference type="Pfam" id="PF17765">
    <property type="entry name" value="MLTR_LBD"/>
    <property type="match status" value="1"/>
</dbReference>
<accession>A0ABN1U0Z0</accession>
<dbReference type="PANTHER" id="PTHR35010">
    <property type="entry name" value="BLL4672 PROTEIN-RELATED"/>
    <property type="match status" value="1"/>
</dbReference>
<evidence type="ECO:0000259" key="1">
    <source>
        <dbReference type="PROSITE" id="PS50943"/>
    </source>
</evidence>
<dbReference type="PROSITE" id="PS50943">
    <property type="entry name" value="HTH_CROC1"/>
    <property type="match status" value="1"/>
</dbReference>
<keyword evidence="3" id="KW-1185">Reference proteome</keyword>
<organism evidence="2 3">
    <name type="scientific">Nocardioides dubius</name>
    <dbReference type="NCBI Taxonomy" id="317019"/>
    <lineage>
        <taxon>Bacteria</taxon>
        <taxon>Bacillati</taxon>
        <taxon>Actinomycetota</taxon>
        <taxon>Actinomycetes</taxon>
        <taxon>Propionibacteriales</taxon>
        <taxon>Nocardioidaceae</taxon>
        <taxon>Nocardioides</taxon>
    </lineage>
</organism>
<protein>
    <submittedName>
        <fullName evidence="2">Helix-turn-helix transcriptional regulator</fullName>
    </submittedName>
</protein>
<dbReference type="InterPro" id="IPR010982">
    <property type="entry name" value="Lambda_DNA-bd_dom_sf"/>
</dbReference>
<dbReference type="SMART" id="SM00530">
    <property type="entry name" value="HTH_XRE"/>
    <property type="match status" value="1"/>
</dbReference>
<feature type="domain" description="HTH cro/C1-type" evidence="1">
    <location>
        <begin position="10"/>
        <end position="64"/>
    </location>
</feature>
<name>A0ABN1U0Z0_9ACTN</name>
<dbReference type="CDD" id="cd00093">
    <property type="entry name" value="HTH_XRE"/>
    <property type="match status" value="1"/>
</dbReference>
<dbReference type="Gene3D" id="1.10.260.40">
    <property type="entry name" value="lambda repressor-like DNA-binding domains"/>
    <property type="match status" value="1"/>
</dbReference>
<dbReference type="Proteomes" id="UP001501581">
    <property type="component" value="Unassembled WGS sequence"/>
</dbReference>
<dbReference type="InterPro" id="IPR001387">
    <property type="entry name" value="Cro/C1-type_HTH"/>
</dbReference>
<dbReference type="SUPFAM" id="SSF47413">
    <property type="entry name" value="lambda repressor-like DNA-binding domains"/>
    <property type="match status" value="1"/>
</dbReference>
<dbReference type="Gene3D" id="3.30.450.180">
    <property type="match status" value="1"/>
</dbReference>
<sequence>MQSTQAGTLLRDWRQRRRLSQLELANRAGVSARHVSFVENGRSQPTSAMILRLCDHLAVPLREQNRLLLAAGFAPAHAEHDLQEPSMSQAQQAIQAILTGHLPHPALVIDSGWDIVDANAAAWRWLADVDPALVEPPVNVLRLSLHPDGLAPLIRNLPAWREHLLHRLHRQFDLTADPRLAALMEEFGAPGVPIAEATPALVVPLELTLDGVELSLISTTTVFGTPLEVTLSELAIEAFYPADEATRAYLTSM</sequence>